<evidence type="ECO:0000313" key="1">
    <source>
        <dbReference type="EMBL" id="KKS84684.1"/>
    </source>
</evidence>
<proteinExistence type="predicted"/>
<gene>
    <name evidence="1" type="ORF">UV59_C0015G0007</name>
</gene>
<dbReference type="Proteomes" id="UP000034543">
    <property type="component" value="Unassembled WGS sequence"/>
</dbReference>
<accession>A0A0G1CGU9</accession>
<dbReference type="AlphaFoldDB" id="A0A0G1CGU9"/>
<organism evidence="1 2">
    <name type="scientific">Candidatus Gottesmanbacteria bacterium GW2011_GWA1_43_11</name>
    <dbReference type="NCBI Taxonomy" id="1618436"/>
    <lineage>
        <taxon>Bacteria</taxon>
        <taxon>Candidatus Gottesmaniibacteriota</taxon>
    </lineage>
</organism>
<protein>
    <submittedName>
        <fullName evidence="1">Uncharacterized protein</fullName>
    </submittedName>
</protein>
<reference evidence="1 2" key="1">
    <citation type="journal article" date="2015" name="Nature">
        <title>rRNA introns, odd ribosomes, and small enigmatic genomes across a large radiation of phyla.</title>
        <authorList>
            <person name="Brown C.T."/>
            <person name="Hug L.A."/>
            <person name="Thomas B.C."/>
            <person name="Sharon I."/>
            <person name="Castelle C.J."/>
            <person name="Singh A."/>
            <person name="Wilkins M.J."/>
            <person name="Williams K.H."/>
            <person name="Banfield J.F."/>
        </authorList>
    </citation>
    <scope>NUCLEOTIDE SEQUENCE [LARGE SCALE GENOMIC DNA]</scope>
</reference>
<dbReference type="STRING" id="1618436.UV59_C0015G0007"/>
<comment type="caution">
    <text evidence="1">The sequence shown here is derived from an EMBL/GenBank/DDBJ whole genome shotgun (WGS) entry which is preliminary data.</text>
</comment>
<dbReference type="EMBL" id="LCFB01000015">
    <property type="protein sequence ID" value="KKS84684.1"/>
    <property type="molecule type" value="Genomic_DNA"/>
</dbReference>
<sequence length="109" mass="12312">MLALGIDLEPSDSEDHYQIRTLQARIVAVTAGEINKIYVFNWNRKGNLLGIQELVTDNQPFNVLKKPINLDNHNHNARAKLVNELHLMMTQVVGPVVGQAHFKDLTKTD</sequence>
<name>A0A0G1CGU9_9BACT</name>
<evidence type="ECO:0000313" key="2">
    <source>
        <dbReference type="Proteomes" id="UP000034543"/>
    </source>
</evidence>